<evidence type="ECO:0000313" key="1">
    <source>
        <dbReference type="EMBL" id="OHA58555.1"/>
    </source>
</evidence>
<dbReference type="STRING" id="1802438.A2571_02175"/>
<dbReference type="AlphaFoldDB" id="A0A1G2QD92"/>
<dbReference type="Proteomes" id="UP000177043">
    <property type="component" value="Unassembled WGS sequence"/>
</dbReference>
<reference evidence="1 2" key="1">
    <citation type="journal article" date="2016" name="Nat. Commun.">
        <title>Thousands of microbial genomes shed light on interconnected biogeochemical processes in an aquifer system.</title>
        <authorList>
            <person name="Anantharaman K."/>
            <person name="Brown C.T."/>
            <person name="Hug L.A."/>
            <person name="Sharon I."/>
            <person name="Castelle C.J."/>
            <person name="Probst A.J."/>
            <person name="Thomas B.C."/>
            <person name="Singh A."/>
            <person name="Wilkins M.J."/>
            <person name="Karaoz U."/>
            <person name="Brodie E.L."/>
            <person name="Williams K.H."/>
            <person name="Hubbard S.S."/>
            <person name="Banfield J.F."/>
        </authorList>
    </citation>
    <scope>NUCLEOTIDE SEQUENCE [LARGE SCALE GENOMIC DNA]</scope>
</reference>
<protein>
    <submittedName>
        <fullName evidence="1">Uncharacterized protein</fullName>
    </submittedName>
</protein>
<gene>
    <name evidence="1" type="ORF">A2571_02175</name>
</gene>
<proteinExistence type="predicted"/>
<organism evidence="1 2">
    <name type="scientific">Candidatus Vogelbacteria bacterium RIFOXYD1_FULL_44_32</name>
    <dbReference type="NCBI Taxonomy" id="1802438"/>
    <lineage>
        <taxon>Bacteria</taxon>
        <taxon>Candidatus Vogeliibacteriota</taxon>
    </lineage>
</organism>
<sequence length="88" mass="10473">MFRKKVRYIASLDKVESVQIGEVVPEPRRRKPYSSARKIWRDNLQTFIEDDGHVVAKYVLHTTCYQQTFLIHFWPEISDIECRAVLGY</sequence>
<dbReference type="EMBL" id="MHTJ01000003">
    <property type="protein sequence ID" value="OHA58555.1"/>
    <property type="molecule type" value="Genomic_DNA"/>
</dbReference>
<accession>A0A1G2QD92</accession>
<evidence type="ECO:0000313" key="2">
    <source>
        <dbReference type="Proteomes" id="UP000177043"/>
    </source>
</evidence>
<comment type="caution">
    <text evidence="1">The sequence shown here is derived from an EMBL/GenBank/DDBJ whole genome shotgun (WGS) entry which is preliminary data.</text>
</comment>
<name>A0A1G2QD92_9BACT</name>